<dbReference type="InterPro" id="IPR015946">
    <property type="entry name" value="KH_dom-like_a/b"/>
</dbReference>
<dbReference type="EMBL" id="JAGSOV010000049">
    <property type="protein sequence ID" value="MCO1657975.1"/>
    <property type="molecule type" value="Genomic_DNA"/>
</dbReference>
<comment type="caution">
    <text evidence="1">The sequence shown here is derived from an EMBL/GenBank/DDBJ whole genome shotgun (WGS) entry which is preliminary data.</text>
</comment>
<organism evidence="1 2">
    <name type="scientific">Pseudonocardia humida</name>
    <dbReference type="NCBI Taxonomy" id="2800819"/>
    <lineage>
        <taxon>Bacteria</taxon>
        <taxon>Bacillati</taxon>
        <taxon>Actinomycetota</taxon>
        <taxon>Actinomycetes</taxon>
        <taxon>Pseudonocardiales</taxon>
        <taxon>Pseudonocardiaceae</taxon>
        <taxon>Pseudonocardia</taxon>
    </lineage>
</organism>
<dbReference type="RefSeq" id="WP_252441628.1">
    <property type="nucleotide sequence ID" value="NZ_JAGSOV010000049.1"/>
</dbReference>
<protein>
    <submittedName>
        <fullName evidence="1">OsmC family peroxiredoxin</fullName>
    </submittedName>
</protein>
<dbReference type="PANTHER" id="PTHR42830">
    <property type="entry name" value="OSMOTICALLY INDUCIBLE FAMILY PROTEIN"/>
    <property type="match status" value="1"/>
</dbReference>
<dbReference type="Gene3D" id="3.30.300.20">
    <property type="match status" value="1"/>
</dbReference>
<proteinExistence type="predicted"/>
<dbReference type="InterPro" id="IPR036102">
    <property type="entry name" value="OsmC/Ohrsf"/>
</dbReference>
<evidence type="ECO:0000313" key="2">
    <source>
        <dbReference type="Proteomes" id="UP001165283"/>
    </source>
</evidence>
<dbReference type="NCBIfam" id="TIGR03562">
    <property type="entry name" value="osmo_induc_OsmC"/>
    <property type="match status" value="1"/>
</dbReference>
<gene>
    <name evidence="1" type="ORF">KDL28_23205</name>
</gene>
<evidence type="ECO:0000313" key="1">
    <source>
        <dbReference type="EMBL" id="MCO1657975.1"/>
    </source>
</evidence>
<dbReference type="PANTHER" id="PTHR42830:SF1">
    <property type="entry name" value="OSMOTICALLY INDUCIBLE FAMILY PROTEIN"/>
    <property type="match status" value="1"/>
</dbReference>
<reference evidence="1" key="1">
    <citation type="submission" date="2021-04" db="EMBL/GenBank/DDBJ databases">
        <title>Pseudonocardia sp. nov., isolated from sandy soil of mangrove forest.</title>
        <authorList>
            <person name="Zan Z."/>
            <person name="Huang R."/>
            <person name="Liu W."/>
        </authorList>
    </citation>
    <scope>NUCLEOTIDE SEQUENCE</scope>
    <source>
        <strain evidence="1">S2-4</strain>
    </source>
</reference>
<dbReference type="Proteomes" id="UP001165283">
    <property type="component" value="Unassembled WGS sequence"/>
</dbReference>
<name>A0ABT1A4R8_9PSEU</name>
<dbReference type="InterPro" id="IPR019904">
    <property type="entry name" value="Peroxiredoxin_OsmC"/>
</dbReference>
<accession>A0ABT1A4R8</accession>
<dbReference type="Pfam" id="PF02566">
    <property type="entry name" value="OsmC"/>
    <property type="match status" value="1"/>
</dbReference>
<keyword evidence="2" id="KW-1185">Reference proteome</keyword>
<sequence length="146" mass="15424">MAPRLGSAEWSGTLQEGAGRVRVGPGRWEADYSFRSRFAERGTGGTNPEELLAAAHSGCFAMALTHVLTEAGRPPRSVSTRARVHLRAVDGTPTITLVELDAGADVDGLDEDAFRRHAESAKAGCALTRALAGVAEIRLTASLRGR</sequence>
<dbReference type="InterPro" id="IPR052707">
    <property type="entry name" value="OsmC_Ohr_Peroxiredoxin"/>
</dbReference>
<dbReference type="SUPFAM" id="SSF82784">
    <property type="entry name" value="OsmC-like"/>
    <property type="match status" value="1"/>
</dbReference>
<dbReference type="InterPro" id="IPR003718">
    <property type="entry name" value="OsmC/Ohr_fam"/>
</dbReference>